<keyword evidence="3" id="KW-1185">Reference proteome</keyword>
<evidence type="ECO:0000313" key="2">
    <source>
        <dbReference type="EMBL" id="MFD0905319.1"/>
    </source>
</evidence>
<evidence type="ECO:0000256" key="1">
    <source>
        <dbReference type="SAM" id="MobiDB-lite"/>
    </source>
</evidence>
<feature type="compositionally biased region" description="Polar residues" evidence="1">
    <location>
        <begin position="136"/>
        <end position="146"/>
    </location>
</feature>
<gene>
    <name evidence="2" type="ORF">ACFQ11_33435</name>
</gene>
<dbReference type="EMBL" id="JBHTJA010000127">
    <property type="protein sequence ID" value="MFD0905319.1"/>
    <property type="molecule type" value="Genomic_DNA"/>
</dbReference>
<dbReference type="InterPro" id="IPR006311">
    <property type="entry name" value="TAT_signal"/>
</dbReference>
<name>A0ABW3F0J3_9ACTN</name>
<protein>
    <submittedName>
        <fullName evidence="2">Uncharacterized protein</fullName>
    </submittedName>
</protein>
<accession>A0ABW3F0J3</accession>
<proteinExistence type="predicted"/>
<feature type="compositionally biased region" description="Polar residues" evidence="1">
    <location>
        <begin position="166"/>
        <end position="181"/>
    </location>
</feature>
<sequence>MTNRMSRRVVLIAGGSTAAATGVAAALILVGSESPASAGPSEQPSVTTVYEPSVRTSAMPLDAYRLSGAQEAQLHNQRNVMNRECMRSFGLSYLPHYTDRTEVIAASFAVNNSRRYGISDPVAASRFGYHLPPQPSSESGAESDTSPMAMPPDKYLVFTGARKPASSSVQKMPDTQAQKVSPGSYHGKAIPPGGCAGQTDRKLLFTSQSPEAAEANHLAAELNQEAFIKAVQDTRTRKVDEAWRRCMAEKGYNGYASPLKAAAAFDLTQPVSKAEIDTAVADVTCQQQVEYVPTLTAIEKGHQETAIAKHAATLAPLKTQVAKRTAALEKAIQSSGG</sequence>
<dbReference type="Proteomes" id="UP001596972">
    <property type="component" value="Unassembled WGS sequence"/>
</dbReference>
<dbReference type="PROSITE" id="PS51318">
    <property type="entry name" value="TAT"/>
    <property type="match status" value="1"/>
</dbReference>
<feature type="region of interest" description="Disordered" evidence="1">
    <location>
        <begin position="129"/>
        <end position="150"/>
    </location>
</feature>
<evidence type="ECO:0000313" key="3">
    <source>
        <dbReference type="Proteomes" id="UP001596972"/>
    </source>
</evidence>
<dbReference type="RefSeq" id="WP_378306111.1">
    <property type="nucleotide sequence ID" value="NZ_JBHTJA010000127.1"/>
</dbReference>
<feature type="region of interest" description="Disordered" evidence="1">
    <location>
        <begin position="166"/>
        <end position="185"/>
    </location>
</feature>
<reference evidence="3" key="1">
    <citation type="journal article" date="2019" name="Int. J. Syst. Evol. Microbiol.">
        <title>The Global Catalogue of Microorganisms (GCM) 10K type strain sequencing project: providing services to taxonomists for standard genome sequencing and annotation.</title>
        <authorList>
            <consortium name="The Broad Institute Genomics Platform"/>
            <consortium name="The Broad Institute Genome Sequencing Center for Infectious Disease"/>
            <person name="Wu L."/>
            <person name="Ma J."/>
        </authorList>
    </citation>
    <scope>NUCLEOTIDE SEQUENCE [LARGE SCALE GENOMIC DNA]</scope>
    <source>
        <strain evidence="3">JCM 31202</strain>
    </source>
</reference>
<organism evidence="2 3">
    <name type="scientific">Actinomadura sediminis</name>
    <dbReference type="NCBI Taxonomy" id="1038904"/>
    <lineage>
        <taxon>Bacteria</taxon>
        <taxon>Bacillati</taxon>
        <taxon>Actinomycetota</taxon>
        <taxon>Actinomycetes</taxon>
        <taxon>Streptosporangiales</taxon>
        <taxon>Thermomonosporaceae</taxon>
        <taxon>Actinomadura</taxon>
    </lineage>
</organism>
<comment type="caution">
    <text evidence="2">The sequence shown here is derived from an EMBL/GenBank/DDBJ whole genome shotgun (WGS) entry which is preliminary data.</text>
</comment>